<dbReference type="RefSeq" id="XP_040677818.1">
    <property type="nucleotide sequence ID" value="XM_040824106.1"/>
</dbReference>
<evidence type="ECO:0000313" key="6">
    <source>
        <dbReference type="Proteomes" id="UP000030816"/>
    </source>
</evidence>
<dbReference type="InterPro" id="IPR013785">
    <property type="entry name" value="Aldolase_TIM"/>
</dbReference>
<dbReference type="GO" id="GO:0004557">
    <property type="term" value="F:alpha-galactosidase activity"/>
    <property type="evidence" value="ECO:0007669"/>
    <property type="project" value="UniProtKB-EC"/>
</dbReference>
<dbReference type="EMBL" id="AZHE01000013">
    <property type="protein sequence ID" value="KHN96752.1"/>
    <property type="molecule type" value="Genomic_DNA"/>
</dbReference>
<sequence length="556" mass="61704">MARRLRFLYVVPRRITDCVLHVNPHMGTWNSLGQQLSETKILDAVQELARNKIQVTNLIIDDSWQSLDLAGSDRSQLGWTEFEADRKAFPSGLRNVVAQIRNLHPGIENVIVWHALLGYWGGISPNGHIAKTYDTIKVAQEGEDGASLTVVDKADVSRLYNDFYRFLAESGIDGVKADAQVMVDGLRDAPDRRDLISTYLDVWSQASERYFGAKAISCMSQFPYSLFCHLHRTRSVFFVRNSDDFFPDIPQSYSWHVWANAHNVILTQFLNAIPDWDMFQSAHNYSEFHAAARCISGGPIYITDTPGVHNMHLIKQMTATTPIGQTVILRPSVLGKSIYAYAGYEDDLLLKIGSYNGAAQTGTGILGVFNVSRGHLTEVLPLAFFRGVFQGGKYAVRAHTTGQTSAPMSLGAAESVIAVSIDETAYEILWACPVTPFTSDRCDHGYAGVLGLVGKMTGCAAVTFRSVVQRDSGRVVVTCNIKAVGTLGLYISTLPYLNIEDDFMVAVEDQPVPLDTVRRSRDDKRVFEIDVEKAWKEMAVSTMQRGKVQIKASFQP</sequence>
<dbReference type="HOGENOM" id="CLU_006630_1_0_1"/>
<evidence type="ECO:0000256" key="1">
    <source>
        <dbReference type="ARBA" id="ARBA00001255"/>
    </source>
</evidence>
<dbReference type="InterPro" id="IPR017853">
    <property type="entry name" value="GH"/>
</dbReference>
<protein>
    <submittedName>
        <fullName evidence="5">Raffinose synthase Sip1</fullName>
    </submittedName>
</protein>
<accession>A0A0B2WTH4</accession>
<gene>
    <name evidence="5" type="ORF">MAM_05308</name>
</gene>
<dbReference type="AlphaFoldDB" id="A0A0B2WTH4"/>
<dbReference type="OrthoDB" id="4664297at2759"/>
<dbReference type="PANTHER" id="PTHR31268">
    <property type="match status" value="1"/>
</dbReference>
<proteinExistence type="inferred from homology"/>
<comment type="similarity">
    <text evidence="2">Belongs to the glycosyl hydrolases 36 family.</text>
</comment>
<comment type="catalytic activity">
    <reaction evidence="1">
        <text>Hydrolysis of terminal, non-reducing alpha-D-galactose residues in alpha-D-galactosides, including galactose oligosaccharides, galactomannans and galactolipids.</text>
        <dbReference type="EC" id="3.2.1.22"/>
    </reaction>
</comment>
<dbReference type="GeneID" id="63739763"/>
<evidence type="ECO:0000256" key="4">
    <source>
        <dbReference type="ARBA" id="ARBA00049426"/>
    </source>
</evidence>
<keyword evidence="6" id="KW-1185">Reference proteome</keyword>
<dbReference type="Proteomes" id="UP000030816">
    <property type="component" value="Unassembled WGS sequence"/>
</dbReference>
<dbReference type="Pfam" id="PF05691">
    <property type="entry name" value="Raffinose_syn"/>
    <property type="match status" value="1"/>
</dbReference>
<evidence type="ECO:0000313" key="5">
    <source>
        <dbReference type="EMBL" id="KHN96752.1"/>
    </source>
</evidence>
<comment type="caution">
    <text evidence="5">The sequence shown here is derived from an EMBL/GenBank/DDBJ whole genome shotgun (WGS) entry which is preliminary data.</text>
</comment>
<dbReference type="PANTHER" id="PTHR31268:SF32">
    <property type="entry name" value="GALACTINOL--SUCROSE GALACTOSYLTRANSFERASE 2-RELATED"/>
    <property type="match status" value="1"/>
</dbReference>
<name>A0A0B2WTH4_METAS</name>
<dbReference type="SUPFAM" id="SSF51445">
    <property type="entry name" value="(Trans)glycosidases"/>
    <property type="match status" value="1"/>
</dbReference>
<keyword evidence="3" id="KW-0119">Carbohydrate metabolism</keyword>
<dbReference type="InterPro" id="IPR008811">
    <property type="entry name" value="Glycosyl_hydrolases_36"/>
</dbReference>
<dbReference type="GO" id="GO:0047274">
    <property type="term" value="F:galactinol-sucrose galactosyltransferase activity"/>
    <property type="evidence" value="ECO:0007669"/>
    <property type="project" value="UniProtKB-EC"/>
</dbReference>
<dbReference type="Gene3D" id="3.20.20.70">
    <property type="entry name" value="Aldolase class I"/>
    <property type="match status" value="1"/>
</dbReference>
<evidence type="ECO:0000256" key="3">
    <source>
        <dbReference type="ARBA" id="ARBA00023277"/>
    </source>
</evidence>
<reference evidence="5 6" key="1">
    <citation type="journal article" date="2014" name="Proc. Natl. Acad. Sci. U.S.A.">
        <title>Trajectory and genomic determinants of fungal-pathogen speciation and host adaptation.</title>
        <authorList>
            <person name="Hu X."/>
            <person name="Xiao G."/>
            <person name="Zheng P."/>
            <person name="Shang Y."/>
            <person name="Su Y."/>
            <person name="Zhang X."/>
            <person name="Liu X."/>
            <person name="Zhan S."/>
            <person name="St Leger R.J."/>
            <person name="Wang C."/>
        </authorList>
    </citation>
    <scope>NUCLEOTIDE SEQUENCE [LARGE SCALE GENOMIC DNA]</scope>
    <source>
        <strain evidence="5 6">ARSEF 1941</strain>
    </source>
</reference>
<organism evidence="5 6">
    <name type="scientific">Metarhizium album (strain ARSEF 1941)</name>
    <dbReference type="NCBI Taxonomy" id="1081103"/>
    <lineage>
        <taxon>Eukaryota</taxon>
        <taxon>Fungi</taxon>
        <taxon>Dikarya</taxon>
        <taxon>Ascomycota</taxon>
        <taxon>Pezizomycotina</taxon>
        <taxon>Sordariomycetes</taxon>
        <taxon>Hypocreomycetidae</taxon>
        <taxon>Hypocreales</taxon>
        <taxon>Clavicipitaceae</taxon>
        <taxon>Metarhizium</taxon>
    </lineage>
</organism>
<comment type="catalytic activity">
    <reaction evidence="4">
        <text>alpha-D-galactosyl-(1-&gt;3)-1D-myo-inositol + sucrose = raffinose + myo-inositol</text>
        <dbReference type="Rhea" id="RHEA:20161"/>
        <dbReference type="ChEBI" id="CHEBI:16634"/>
        <dbReference type="ChEBI" id="CHEBI:17268"/>
        <dbReference type="ChEBI" id="CHEBI:17505"/>
        <dbReference type="ChEBI" id="CHEBI:17992"/>
        <dbReference type="EC" id="2.4.1.82"/>
    </reaction>
</comment>
<dbReference type="STRING" id="1081103.A0A0B2WTH4"/>
<evidence type="ECO:0000256" key="2">
    <source>
        <dbReference type="ARBA" id="ARBA00007240"/>
    </source>
</evidence>